<organism evidence="2 3">
    <name type="scientific">Brachionus plicatilis</name>
    <name type="common">Marine rotifer</name>
    <name type="synonym">Brachionus muelleri</name>
    <dbReference type="NCBI Taxonomy" id="10195"/>
    <lineage>
        <taxon>Eukaryota</taxon>
        <taxon>Metazoa</taxon>
        <taxon>Spiralia</taxon>
        <taxon>Gnathifera</taxon>
        <taxon>Rotifera</taxon>
        <taxon>Eurotatoria</taxon>
        <taxon>Monogononta</taxon>
        <taxon>Pseudotrocha</taxon>
        <taxon>Ploima</taxon>
        <taxon>Brachionidae</taxon>
        <taxon>Brachionus</taxon>
    </lineage>
</organism>
<keyword evidence="3" id="KW-1185">Reference proteome</keyword>
<reference evidence="2 3" key="1">
    <citation type="journal article" date="2018" name="Sci. Rep.">
        <title>Genomic signatures of local adaptation to the degree of environmental predictability in rotifers.</title>
        <authorList>
            <person name="Franch-Gras L."/>
            <person name="Hahn C."/>
            <person name="Garcia-Roger E.M."/>
            <person name="Carmona M.J."/>
            <person name="Serra M."/>
            <person name="Gomez A."/>
        </authorList>
    </citation>
    <scope>NUCLEOTIDE SEQUENCE [LARGE SCALE GENOMIC DNA]</scope>
    <source>
        <strain evidence="2">HYR1</strain>
    </source>
</reference>
<protein>
    <submittedName>
        <fullName evidence="2">Uncharacterized protein</fullName>
    </submittedName>
</protein>
<keyword evidence="1" id="KW-1133">Transmembrane helix</keyword>
<dbReference type="EMBL" id="REGN01001117">
    <property type="protein sequence ID" value="RNA36856.1"/>
    <property type="molecule type" value="Genomic_DNA"/>
</dbReference>
<evidence type="ECO:0000313" key="2">
    <source>
        <dbReference type="EMBL" id="RNA36856.1"/>
    </source>
</evidence>
<name>A0A3M7SMA0_BRAPC</name>
<dbReference type="Proteomes" id="UP000276133">
    <property type="component" value="Unassembled WGS sequence"/>
</dbReference>
<feature type="transmembrane region" description="Helical" evidence="1">
    <location>
        <begin position="98"/>
        <end position="120"/>
    </location>
</feature>
<keyword evidence="1" id="KW-0472">Membrane</keyword>
<evidence type="ECO:0000313" key="3">
    <source>
        <dbReference type="Proteomes" id="UP000276133"/>
    </source>
</evidence>
<keyword evidence="1" id="KW-0812">Transmembrane</keyword>
<comment type="caution">
    <text evidence="2">The sequence shown here is derived from an EMBL/GenBank/DDBJ whole genome shotgun (WGS) entry which is preliminary data.</text>
</comment>
<sequence length="143" mass="16897">MVSESDILVSQFKKKLISSNGESFKLVIEKIKYVTRKIVLGHLKNIDQYDSIDMTHDFSFVKIRYNYENWSISLAYLHFQSCSNKARSFSRKICFKSLFIDVFCCHLSITYLLIIINLNLKRFSDCLSLTQTIRLRIDNKFFI</sequence>
<dbReference type="AlphaFoldDB" id="A0A3M7SMA0"/>
<gene>
    <name evidence="2" type="ORF">BpHYR1_025932</name>
</gene>
<proteinExistence type="predicted"/>
<accession>A0A3M7SMA0</accession>
<evidence type="ECO:0000256" key="1">
    <source>
        <dbReference type="SAM" id="Phobius"/>
    </source>
</evidence>